<sequence length="307" mass="32793">MKNIYKLLIALVVLVNLTELTKAQGTYQTPWPGSSFKYSFGAMEAGNTTKWYVSRDANVNAIEIADPTGDFTISAIDGTGASVTGGVLTGQGISQVKIDWDGAATGIYYVYLKVFDGSETQCFNVKGFRVDVVSGAFNAIAENVTGGTVDDNAQRGVVNDGSIVATDCPDESTINPIANGGAYSLGTTEVVFRVKREFSMNNWHLKFGLSVGTVKYVYGQDNNEITETATNEYDVLAANDYVLVYVTVPNVQDATQDVTLTVDAVNTKDLVTSTTDQGSTPANDPTDNATTYTIKAIPTIGNMVDLN</sequence>
<reference evidence="1 2" key="1">
    <citation type="submission" date="2019-01" db="EMBL/GenBank/DDBJ databases">
        <title>Ancylomarina salipaludis sp. nov., isolated from a salt marsh.</title>
        <authorList>
            <person name="Yoon J.-H."/>
        </authorList>
    </citation>
    <scope>NUCLEOTIDE SEQUENCE [LARGE SCALE GENOMIC DNA]</scope>
    <source>
        <strain evidence="1 2">SHSM-M15</strain>
    </source>
</reference>
<keyword evidence="2" id="KW-1185">Reference proteome</keyword>
<dbReference type="AlphaFoldDB" id="A0A4V1N0L8"/>
<protein>
    <submittedName>
        <fullName evidence="1">Uncharacterized protein</fullName>
    </submittedName>
</protein>
<comment type="caution">
    <text evidence="1">The sequence shown here is derived from an EMBL/GenBank/DDBJ whole genome shotgun (WGS) entry which is preliminary data.</text>
</comment>
<dbReference type="OrthoDB" id="1117211at2"/>
<dbReference type="RefSeq" id="WP_129252496.1">
    <property type="nucleotide sequence ID" value="NZ_SAXA01000001.1"/>
</dbReference>
<evidence type="ECO:0000313" key="1">
    <source>
        <dbReference type="EMBL" id="RXQ97727.1"/>
    </source>
</evidence>
<gene>
    <name evidence="1" type="ORF">EO244_02255</name>
</gene>
<accession>A0A4V1N0L8</accession>
<name>A0A4V1N0L8_9BACT</name>
<dbReference type="EMBL" id="SAXA01000001">
    <property type="protein sequence ID" value="RXQ97727.1"/>
    <property type="molecule type" value="Genomic_DNA"/>
</dbReference>
<evidence type="ECO:0000313" key="2">
    <source>
        <dbReference type="Proteomes" id="UP000289703"/>
    </source>
</evidence>
<dbReference type="Proteomes" id="UP000289703">
    <property type="component" value="Unassembled WGS sequence"/>
</dbReference>
<proteinExistence type="predicted"/>
<organism evidence="1 2">
    <name type="scientific">Ancylomarina salipaludis</name>
    <dbReference type="NCBI Taxonomy" id="2501299"/>
    <lineage>
        <taxon>Bacteria</taxon>
        <taxon>Pseudomonadati</taxon>
        <taxon>Bacteroidota</taxon>
        <taxon>Bacteroidia</taxon>
        <taxon>Marinilabiliales</taxon>
        <taxon>Marinifilaceae</taxon>
        <taxon>Ancylomarina</taxon>
    </lineage>
</organism>